<keyword evidence="2" id="KW-1185">Reference proteome</keyword>
<name>A0ABQ9GDN1_9NEOP</name>
<protein>
    <submittedName>
        <fullName evidence="1">Uncharacterized protein</fullName>
    </submittedName>
</protein>
<comment type="caution">
    <text evidence="1">The sequence shown here is derived from an EMBL/GenBank/DDBJ whole genome shotgun (WGS) entry which is preliminary data.</text>
</comment>
<gene>
    <name evidence="1" type="ORF">PR048_028629</name>
</gene>
<accession>A0ABQ9GDN1</accession>
<dbReference type="Proteomes" id="UP001159363">
    <property type="component" value="Chromosome 12"/>
</dbReference>
<dbReference type="EMBL" id="JARBHB010000013">
    <property type="protein sequence ID" value="KAJ8869636.1"/>
    <property type="molecule type" value="Genomic_DNA"/>
</dbReference>
<evidence type="ECO:0000313" key="1">
    <source>
        <dbReference type="EMBL" id="KAJ8869636.1"/>
    </source>
</evidence>
<organism evidence="1 2">
    <name type="scientific">Dryococelus australis</name>
    <dbReference type="NCBI Taxonomy" id="614101"/>
    <lineage>
        <taxon>Eukaryota</taxon>
        <taxon>Metazoa</taxon>
        <taxon>Ecdysozoa</taxon>
        <taxon>Arthropoda</taxon>
        <taxon>Hexapoda</taxon>
        <taxon>Insecta</taxon>
        <taxon>Pterygota</taxon>
        <taxon>Neoptera</taxon>
        <taxon>Polyneoptera</taxon>
        <taxon>Phasmatodea</taxon>
        <taxon>Verophasmatodea</taxon>
        <taxon>Anareolatae</taxon>
        <taxon>Phasmatidae</taxon>
        <taxon>Eurycanthinae</taxon>
        <taxon>Dryococelus</taxon>
    </lineage>
</organism>
<evidence type="ECO:0000313" key="2">
    <source>
        <dbReference type="Proteomes" id="UP001159363"/>
    </source>
</evidence>
<proteinExistence type="predicted"/>
<sequence length="79" mass="9066">MKKIVLKKENKTLDQKRMQAVMNKTVIKDIALVLYIRKNVLLVSSLHHDYAVDGRTVDDLKPEITTFYNCTKSGVDTLD</sequence>
<reference evidence="1 2" key="1">
    <citation type="submission" date="2023-02" db="EMBL/GenBank/DDBJ databases">
        <title>LHISI_Scaffold_Assembly.</title>
        <authorList>
            <person name="Stuart O.P."/>
            <person name="Cleave R."/>
            <person name="Magrath M.J.L."/>
            <person name="Mikheyev A.S."/>
        </authorList>
    </citation>
    <scope>NUCLEOTIDE SEQUENCE [LARGE SCALE GENOMIC DNA]</scope>
    <source>
        <strain evidence="1">Daus_M_001</strain>
        <tissue evidence="1">Leg muscle</tissue>
    </source>
</reference>